<dbReference type="InterPro" id="IPR027785">
    <property type="entry name" value="UvrD-like_helicase_C"/>
</dbReference>
<sequence length="105" mass="11718">DVANILSGQYNVPIAVSIDDEVPLDDRVIEGKMCVSTIHQFQGSERGLVTLFGIDSSFFEYFGRHLPDDRCPNEVFVALTRAAEQLVLVHYEEEKLMPFASADAL</sequence>
<keyword evidence="3" id="KW-1185">Reference proteome</keyword>
<dbReference type="Proteomes" id="UP000287144">
    <property type="component" value="Unassembled WGS sequence"/>
</dbReference>
<gene>
    <name evidence="2" type="ORF">CEP52_017680</name>
</gene>
<feature type="non-terminal residue" evidence="2">
    <location>
        <position position="1"/>
    </location>
</feature>
<dbReference type="SUPFAM" id="SSF52540">
    <property type="entry name" value="P-loop containing nucleoside triphosphate hydrolases"/>
    <property type="match status" value="1"/>
</dbReference>
<name>A0A428RK11_9HYPO</name>
<dbReference type="Pfam" id="PF13538">
    <property type="entry name" value="UvrD_C_2"/>
    <property type="match status" value="1"/>
</dbReference>
<dbReference type="STRING" id="1325735.A0A428RK11"/>
<dbReference type="EMBL" id="NKCK01000759">
    <property type="protein sequence ID" value="RSL77871.1"/>
    <property type="molecule type" value="Genomic_DNA"/>
</dbReference>
<protein>
    <recommendedName>
        <fullName evidence="1">UvrD-like helicase C-terminal domain-containing protein</fullName>
    </recommendedName>
</protein>
<proteinExistence type="predicted"/>
<dbReference type="AlphaFoldDB" id="A0A428RK11"/>
<evidence type="ECO:0000313" key="3">
    <source>
        <dbReference type="Proteomes" id="UP000287144"/>
    </source>
</evidence>
<evidence type="ECO:0000259" key="1">
    <source>
        <dbReference type="Pfam" id="PF13538"/>
    </source>
</evidence>
<comment type="caution">
    <text evidence="2">The sequence shown here is derived from an EMBL/GenBank/DDBJ whole genome shotgun (WGS) entry which is preliminary data.</text>
</comment>
<organism evidence="2 3">
    <name type="scientific">Fusarium oligoseptatum</name>
    <dbReference type="NCBI Taxonomy" id="2604345"/>
    <lineage>
        <taxon>Eukaryota</taxon>
        <taxon>Fungi</taxon>
        <taxon>Dikarya</taxon>
        <taxon>Ascomycota</taxon>
        <taxon>Pezizomycotina</taxon>
        <taxon>Sordariomycetes</taxon>
        <taxon>Hypocreomycetidae</taxon>
        <taxon>Hypocreales</taxon>
        <taxon>Nectriaceae</taxon>
        <taxon>Fusarium</taxon>
        <taxon>Fusarium solani species complex</taxon>
    </lineage>
</organism>
<evidence type="ECO:0000313" key="2">
    <source>
        <dbReference type="EMBL" id="RSL77871.1"/>
    </source>
</evidence>
<feature type="non-terminal residue" evidence="2">
    <location>
        <position position="105"/>
    </location>
</feature>
<accession>A0A428RK11</accession>
<dbReference type="InterPro" id="IPR027417">
    <property type="entry name" value="P-loop_NTPase"/>
</dbReference>
<reference evidence="2 3" key="1">
    <citation type="submission" date="2017-06" db="EMBL/GenBank/DDBJ databases">
        <title>Comparative genomic analysis of Ambrosia Fusariam Clade fungi.</title>
        <authorList>
            <person name="Stajich J.E."/>
            <person name="Carrillo J."/>
            <person name="Kijimoto T."/>
            <person name="Eskalen A."/>
            <person name="O'Donnell K."/>
            <person name="Kasson M."/>
        </authorList>
    </citation>
    <scope>NUCLEOTIDE SEQUENCE [LARGE SCALE GENOMIC DNA]</scope>
    <source>
        <strain evidence="2 3">NRRL62579</strain>
    </source>
</reference>
<dbReference type="Gene3D" id="3.40.50.300">
    <property type="entry name" value="P-loop containing nucleotide triphosphate hydrolases"/>
    <property type="match status" value="1"/>
</dbReference>
<feature type="domain" description="UvrD-like helicase C-terminal" evidence="1">
    <location>
        <begin position="34"/>
        <end position="89"/>
    </location>
</feature>